<evidence type="ECO:0000256" key="1">
    <source>
        <dbReference type="SAM" id="MobiDB-lite"/>
    </source>
</evidence>
<dbReference type="WBParaSite" id="PSU_v2.g15669.t1">
    <property type="protein sequence ID" value="PSU_v2.g15669.t1"/>
    <property type="gene ID" value="PSU_v2.g15669"/>
</dbReference>
<reference evidence="3" key="1">
    <citation type="submission" date="2022-11" db="UniProtKB">
        <authorList>
            <consortium name="WormBaseParasite"/>
        </authorList>
    </citation>
    <scope>IDENTIFICATION</scope>
</reference>
<keyword evidence="2" id="KW-1185">Reference proteome</keyword>
<dbReference type="Proteomes" id="UP000887577">
    <property type="component" value="Unplaced"/>
</dbReference>
<evidence type="ECO:0000313" key="3">
    <source>
        <dbReference type="WBParaSite" id="PSU_v2.g15669.t1"/>
    </source>
</evidence>
<protein>
    <submittedName>
        <fullName evidence="3">Uncharacterized protein</fullName>
    </submittedName>
</protein>
<feature type="region of interest" description="Disordered" evidence="1">
    <location>
        <begin position="1"/>
        <end position="33"/>
    </location>
</feature>
<feature type="compositionally biased region" description="Polar residues" evidence="1">
    <location>
        <begin position="16"/>
        <end position="28"/>
    </location>
</feature>
<accession>A0A914YE26</accession>
<proteinExistence type="predicted"/>
<evidence type="ECO:0000313" key="2">
    <source>
        <dbReference type="Proteomes" id="UP000887577"/>
    </source>
</evidence>
<dbReference type="AlphaFoldDB" id="A0A914YE26"/>
<organism evidence="2 3">
    <name type="scientific">Panagrolaimus superbus</name>
    <dbReference type="NCBI Taxonomy" id="310955"/>
    <lineage>
        <taxon>Eukaryota</taxon>
        <taxon>Metazoa</taxon>
        <taxon>Ecdysozoa</taxon>
        <taxon>Nematoda</taxon>
        <taxon>Chromadorea</taxon>
        <taxon>Rhabditida</taxon>
        <taxon>Tylenchina</taxon>
        <taxon>Panagrolaimomorpha</taxon>
        <taxon>Panagrolaimoidea</taxon>
        <taxon>Panagrolaimidae</taxon>
        <taxon>Panagrolaimus</taxon>
    </lineage>
</organism>
<name>A0A914YE26_9BILA</name>
<sequence>MNSQNSIAQLDPFQLPQESTTNKPNEYLSDSESDMENPISWFSNLPAANSMIELFADSVRNAVRDSTQFYFSPDLPPVAYPEVLQRPNNPAETAQRILVESDWIKRLKFIKYALPADEEIEFVTANIADLNNVHHKSGNPRSIRFVEKHLMYILARAIFCAAKLKNLLNSIGEFH</sequence>